<reference evidence="3" key="1">
    <citation type="journal article" date="2019" name="Int. J. Syst. Evol. Microbiol.">
        <title>The Global Catalogue of Microorganisms (GCM) 10K type strain sequencing project: providing services to taxonomists for standard genome sequencing and annotation.</title>
        <authorList>
            <consortium name="The Broad Institute Genomics Platform"/>
            <consortium name="The Broad Institute Genome Sequencing Center for Infectious Disease"/>
            <person name="Wu L."/>
            <person name="Ma J."/>
        </authorList>
    </citation>
    <scope>NUCLEOTIDE SEQUENCE [LARGE SCALE GENOMIC DNA]</scope>
    <source>
        <strain evidence="3">CCUG 50213</strain>
    </source>
</reference>
<feature type="domain" description="YqaJ viral recombinase" evidence="1">
    <location>
        <begin position="17"/>
        <end position="148"/>
    </location>
</feature>
<dbReference type="InterPro" id="IPR011335">
    <property type="entry name" value="Restrct_endonuc-II-like"/>
</dbReference>
<dbReference type="InterPro" id="IPR019080">
    <property type="entry name" value="YqaJ_viral_recombinase"/>
</dbReference>
<keyword evidence="3" id="KW-1185">Reference proteome</keyword>
<name>A0ABW3TUX9_9MICO</name>
<proteinExistence type="predicted"/>
<comment type="caution">
    <text evidence="2">The sequence shown here is derived from an EMBL/GenBank/DDBJ whole genome shotgun (WGS) entry which is preliminary data.</text>
</comment>
<evidence type="ECO:0000259" key="1">
    <source>
        <dbReference type="Pfam" id="PF09588"/>
    </source>
</evidence>
<accession>A0ABW3TUX9</accession>
<dbReference type="RefSeq" id="WP_343962910.1">
    <property type="nucleotide sequence ID" value="NZ_BAAAKZ010000021.1"/>
</dbReference>
<dbReference type="InterPro" id="IPR011604">
    <property type="entry name" value="PDDEXK-like_dom_sf"/>
</dbReference>
<organism evidence="2 3">
    <name type="scientific">Leucobacter albus</name>
    <dbReference type="NCBI Taxonomy" id="272210"/>
    <lineage>
        <taxon>Bacteria</taxon>
        <taxon>Bacillati</taxon>
        <taxon>Actinomycetota</taxon>
        <taxon>Actinomycetes</taxon>
        <taxon>Micrococcales</taxon>
        <taxon>Microbacteriaceae</taxon>
        <taxon>Leucobacter</taxon>
    </lineage>
</organism>
<dbReference type="SUPFAM" id="SSF52980">
    <property type="entry name" value="Restriction endonuclease-like"/>
    <property type="match status" value="1"/>
</dbReference>
<dbReference type="Proteomes" id="UP001597181">
    <property type="component" value="Unassembled WGS sequence"/>
</dbReference>
<evidence type="ECO:0000313" key="2">
    <source>
        <dbReference type="EMBL" id="MFD1203479.1"/>
    </source>
</evidence>
<evidence type="ECO:0000313" key="3">
    <source>
        <dbReference type="Proteomes" id="UP001597181"/>
    </source>
</evidence>
<dbReference type="NCBIfam" id="TIGR03033">
    <property type="entry name" value="phage_rel_nuc"/>
    <property type="match status" value="1"/>
</dbReference>
<sequence length="320" mass="36331">MTEPRFDVVDVVSDSPEWAEERRKSIGASEVAAVMGFSPYATPYDVYLSKKGVDTPFDPERAFIGHAAEKLIHEFIEKFRPELAPVLPAQMIRSREYPWLHASLDRRVTVDGLDVPVQMKTAHFYGVKDWESGTPILVQAQLQTELFVYDRPFGFSAVFGGDMRIRMYRVERDDEFIENHLIPATREFWHEYVLKDVPPPATTTAEHASLHTPDPDLDVELTDLLVEALDRRDVLLSDALALEKEAKVLRAEADETQVAVLNYAGPAQNITHMGEPYYEIKPVKGRRSVSVTDVENLHPELYDELVKTGAGRNVLRKVKK</sequence>
<dbReference type="Gene3D" id="3.90.320.10">
    <property type="match status" value="1"/>
</dbReference>
<dbReference type="InterPro" id="IPR017482">
    <property type="entry name" value="Lambda-type_endonuclease"/>
</dbReference>
<gene>
    <name evidence="2" type="ORF">ACFQ3U_16425</name>
</gene>
<dbReference type="Pfam" id="PF09588">
    <property type="entry name" value="YqaJ"/>
    <property type="match status" value="1"/>
</dbReference>
<protein>
    <submittedName>
        <fullName evidence="2">Lambda-exonuclease family protein</fullName>
    </submittedName>
</protein>
<dbReference type="EMBL" id="JBHTLY010000016">
    <property type="protein sequence ID" value="MFD1203479.1"/>
    <property type="molecule type" value="Genomic_DNA"/>
</dbReference>